<protein>
    <submittedName>
        <fullName evidence="9">AzlC family ABC transporter permease</fullName>
    </submittedName>
</protein>
<proteinExistence type="inferred from homology"/>
<dbReference type="EMBL" id="VHSG01000045">
    <property type="protein sequence ID" value="TQV65998.1"/>
    <property type="molecule type" value="Genomic_DNA"/>
</dbReference>
<comment type="similarity">
    <text evidence="2">Belongs to the AzlC family.</text>
</comment>
<evidence type="ECO:0000256" key="3">
    <source>
        <dbReference type="ARBA" id="ARBA00022448"/>
    </source>
</evidence>
<name>A0A545SM01_9GAMM</name>
<evidence type="ECO:0000313" key="10">
    <source>
        <dbReference type="Proteomes" id="UP000319732"/>
    </source>
</evidence>
<keyword evidence="5 8" id="KW-0812">Transmembrane</keyword>
<evidence type="ECO:0000256" key="4">
    <source>
        <dbReference type="ARBA" id="ARBA00022475"/>
    </source>
</evidence>
<feature type="transmembrane region" description="Helical" evidence="8">
    <location>
        <begin position="25"/>
        <end position="48"/>
    </location>
</feature>
<dbReference type="AlphaFoldDB" id="A0A545SM01"/>
<feature type="transmembrane region" description="Helical" evidence="8">
    <location>
        <begin position="221"/>
        <end position="239"/>
    </location>
</feature>
<keyword evidence="6 8" id="KW-1133">Transmembrane helix</keyword>
<evidence type="ECO:0000256" key="6">
    <source>
        <dbReference type="ARBA" id="ARBA00022989"/>
    </source>
</evidence>
<organism evidence="9 10">
    <name type="scientific">Exilibacterium tricleocarpae</name>
    <dbReference type="NCBI Taxonomy" id="2591008"/>
    <lineage>
        <taxon>Bacteria</taxon>
        <taxon>Pseudomonadati</taxon>
        <taxon>Pseudomonadota</taxon>
        <taxon>Gammaproteobacteria</taxon>
        <taxon>Cellvibrionales</taxon>
        <taxon>Cellvibrionaceae</taxon>
        <taxon>Exilibacterium</taxon>
    </lineage>
</organism>
<feature type="transmembrane region" description="Helical" evidence="8">
    <location>
        <begin position="174"/>
        <end position="192"/>
    </location>
</feature>
<comment type="caution">
    <text evidence="9">The sequence shown here is derived from an EMBL/GenBank/DDBJ whole genome shotgun (WGS) entry which is preliminary data.</text>
</comment>
<evidence type="ECO:0000256" key="8">
    <source>
        <dbReference type="SAM" id="Phobius"/>
    </source>
</evidence>
<dbReference type="GO" id="GO:1903785">
    <property type="term" value="P:L-valine transmembrane transport"/>
    <property type="evidence" value="ECO:0007669"/>
    <property type="project" value="TreeGrafter"/>
</dbReference>
<evidence type="ECO:0000256" key="5">
    <source>
        <dbReference type="ARBA" id="ARBA00022692"/>
    </source>
</evidence>
<dbReference type="Pfam" id="PF03591">
    <property type="entry name" value="AzlC"/>
    <property type="match status" value="1"/>
</dbReference>
<sequence>MPSTDTPSKVGPDTRAPRIQPFSRGAVAALPLCVAVVPWGLLTGSLAIESGLSPVQGQAMSLLVFAGAAQLVGMGLIKAGAGLGSILLTTFFISSRHLLYSMIYRQHLARQPKRWRLALGFLLTDELFALTSQPAPGAGGFNRWYAFGVGFTFYLVWNITTFFGLIAGRMIPDLNTLGLDFAIAATFIAIVVPMVKNLAVLATVATAAVLAVLCEVQQIEGGIIIAALGAMTVGFLTTGKTS</sequence>
<dbReference type="RefSeq" id="WP_142930224.1">
    <property type="nucleotide sequence ID" value="NZ_ML660120.1"/>
</dbReference>
<comment type="subcellular location">
    <subcellularLocation>
        <location evidence="1">Cell membrane</location>
        <topology evidence="1">Multi-pass membrane protein</topology>
    </subcellularLocation>
</comment>
<feature type="transmembrane region" description="Helical" evidence="8">
    <location>
        <begin position="68"/>
        <end position="94"/>
    </location>
</feature>
<feature type="transmembrane region" description="Helical" evidence="8">
    <location>
        <begin position="144"/>
        <end position="167"/>
    </location>
</feature>
<keyword evidence="7 8" id="KW-0472">Membrane</keyword>
<keyword evidence="3" id="KW-0813">Transport</keyword>
<keyword evidence="10" id="KW-1185">Reference proteome</keyword>
<dbReference type="PANTHER" id="PTHR34979">
    <property type="entry name" value="INNER MEMBRANE PROTEIN YGAZ"/>
    <property type="match status" value="1"/>
</dbReference>
<reference evidence="9 10" key="1">
    <citation type="submission" date="2019-06" db="EMBL/GenBank/DDBJ databases">
        <title>Whole genome sequence for Cellvibrionaceae sp. R142.</title>
        <authorList>
            <person name="Wang G."/>
        </authorList>
    </citation>
    <scope>NUCLEOTIDE SEQUENCE [LARGE SCALE GENOMIC DNA]</scope>
    <source>
        <strain evidence="9 10">R142</strain>
    </source>
</reference>
<dbReference type="OrthoDB" id="3181706at2"/>
<evidence type="ECO:0000313" key="9">
    <source>
        <dbReference type="EMBL" id="TQV65998.1"/>
    </source>
</evidence>
<evidence type="ECO:0000256" key="1">
    <source>
        <dbReference type="ARBA" id="ARBA00004651"/>
    </source>
</evidence>
<evidence type="ECO:0000256" key="7">
    <source>
        <dbReference type="ARBA" id="ARBA00023136"/>
    </source>
</evidence>
<keyword evidence="4" id="KW-1003">Cell membrane</keyword>
<evidence type="ECO:0000256" key="2">
    <source>
        <dbReference type="ARBA" id="ARBA00010735"/>
    </source>
</evidence>
<dbReference type="GO" id="GO:0005886">
    <property type="term" value="C:plasma membrane"/>
    <property type="evidence" value="ECO:0007669"/>
    <property type="project" value="UniProtKB-SubCell"/>
</dbReference>
<gene>
    <name evidence="9" type="ORF">FKG94_27795</name>
</gene>
<dbReference type="PANTHER" id="PTHR34979:SF1">
    <property type="entry name" value="INNER MEMBRANE PROTEIN YGAZ"/>
    <property type="match status" value="1"/>
</dbReference>
<dbReference type="Proteomes" id="UP000319732">
    <property type="component" value="Unassembled WGS sequence"/>
</dbReference>
<dbReference type="InterPro" id="IPR011606">
    <property type="entry name" value="Brnchd-chn_aa_trnsp_permease"/>
</dbReference>
<accession>A0A545SM01</accession>